<evidence type="ECO:0000256" key="4">
    <source>
        <dbReference type="ARBA" id="ARBA00022692"/>
    </source>
</evidence>
<dbReference type="InterPro" id="IPR005524">
    <property type="entry name" value="DUF318"/>
</dbReference>
<dbReference type="AlphaFoldDB" id="D6XZR2"/>
<dbReference type="eggNOG" id="COG0701">
    <property type="taxonomic scope" value="Bacteria"/>
</dbReference>
<evidence type="ECO:0000256" key="6">
    <source>
        <dbReference type="ARBA" id="ARBA00023136"/>
    </source>
</evidence>
<comment type="similarity">
    <text evidence="2">Belongs to the UPF0718 family.</text>
</comment>
<dbReference type="HOGENOM" id="CLU_101297_0_1_9"/>
<evidence type="ECO:0000256" key="3">
    <source>
        <dbReference type="ARBA" id="ARBA00022475"/>
    </source>
</evidence>
<evidence type="ECO:0000256" key="2">
    <source>
        <dbReference type="ARBA" id="ARBA00006386"/>
    </source>
</evidence>
<dbReference type="RefSeq" id="WP_013171861.1">
    <property type="nucleotide sequence ID" value="NC_014219.1"/>
</dbReference>
<dbReference type="GO" id="GO:0005886">
    <property type="term" value="C:plasma membrane"/>
    <property type="evidence" value="ECO:0007669"/>
    <property type="project" value="UniProtKB-SubCell"/>
</dbReference>
<feature type="transmembrane region" description="Helical" evidence="7">
    <location>
        <begin position="137"/>
        <end position="158"/>
    </location>
</feature>
<keyword evidence="9" id="KW-1185">Reference proteome</keyword>
<keyword evidence="3" id="KW-1003">Cell membrane</keyword>
<organism evidence="8 9">
    <name type="scientific">Bacillus selenitireducens (strain ATCC 700615 / DSM 15326 / MLS10)</name>
    <dbReference type="NCBI Taxonomy" id="439292"/>
    <lineage>
        <taxon>Bacteria</taxon>
        <taxon>Bacillati</taxon>
        <taxon>Bacillota</taxon>
        <taxon>Bacilli</taxon>
        <taxon>Bacillales</taxon>
        <taxon>Bacillaceae</taxon>
        <taxon>Salisediminibacterium</taxon>
    </lineage>
</organism>
<proteinExistence type="inferred from homology"/>
<gene>
    <name evidence="8" type="ordered locus">Bsel_0913</name>
</gene>
<keyword evidence="5 7" id="KW-1133">Transmembrane helix</keyword>
<feature type="transmembrane region" description="Helical" evidence="7">
    <location>
        <begin position="43"/>
        <end position="61"/>
    </location>
</feature>
<dbReference type="KEGG" id="bse:Bsel_0913"/>
<dbReference type="Proteomes" id="UP000000271">
    <property type="component" value="Chromosome"/>
</dbReference>
<keyword evidence="4 7" id="KW-0812">Transmembrane</keyword>
<evidence type="ECO:0000313" key="8">
    <source>
        <dbReference type="EMBL" id="ADH98436.1"/>
    </source>
</evidence>
<evidence type="ECO:0000256" key="1">
    <source>
        <dbReference type="ARBA" id="ARBA00004651"/>
    </source>
</evidence>
<evidence type="ECO:0000256" key="5">
    <source>
        <dbReference type="ARBA" id="ARBA00022989"/>
    </source>
</evidence>
<feature type="transmembrane region" description="Helical" evidence="7">
    <location>
        <begin position="109"/>
        <end position="130"/>
    </location>
</feature>
<feature type="transmembrane region" description="Helical" evidence="7">
    <location>
        <begin position="73"/>
        <end position="97"/>
    </location>
</feature>
<evidence type="ECO:0000256" key="7">
    <source>
        <dbReference type="SAM" id="Phobius"/>
    </source>
</evidence>
<keyword evidence="6 7" id="KW-0472">Membrane</keyword>
<comment type="subcellular location">
    <subcellularLocation>
        <location evidence="1">Cell membrane</location>
        <topology evidence="1">Multi-pass membrane protein</topology>
    </subcellularLocation>
</comment>
<name>D6XZR2_BACIE</name>
<reference evidence="8" key="1">
    <citation type="submission" date="2009-10" db="EMBL/GenBank/DDBJ databases">
        <title>Complete sequence of Bacillus selenitireducens MLS10.</title>
        <authorList>
            <consortium name="US DOE Joint Genome Institute"/>
            <person name="Lucas S."/>
            <person name="Copeland A."/>
            <person name="Lapidus A."/>
            <person name="Glavina del Rio T."/>
            <person name="Dalin E."/>
            <person name="Tice H."/>
            <person name="Bruce D."/>
            <person name="Goodwin L."/>
            <person name="Pitluck S."/>
            <person name="Sims D."/>
            <person name="Brettin T."/>
            <person name="Detter J.C."/>
            <person name="Han C."/>
            <person name="Larimer F."/>
            <person name="Land M."/>
            <person name="Hauser L."/>
            <person name="Kyrpides N."/>
            <person name="Ovchinnikova G."/>
            <person name="Stolz J."/>
        </authorList>
    </citation>
    <scope>NUCLEOTIDE SEQUENCE [LARGE SCALE GENOMIC DNA]</scope>
    <source>
        <strain evidence="8">MLS10</strain>
    </source>
</reference>
<accession>D6XZR2</accession>
<dbReference type="Pfam" id="PF03773">
    <property type="entry name" value="ArsP_1"/>
    <property type="match status" value="1"/>
</dbReference>
<evidence type="ECO:0000313" key="9">
    <source>
        <dbReference type="Proteomes" id="UP000000271"/>
    </source>
</evidence>
<dbReference type="STRING" id="439292.Bsel_0913"/>
<sequence>MTVFMKRYKWFLGLLIIWFTVFAVNQSAGLDAITVTGNSLLDMIMLLPPILVFVGLLDIWVKKDTLMTYMGPGSGFTGTVLAFLLGSISAGPLYVAFPIAALLLKKGVLVRNVVFFLGVWTVAKLPILIYEVASLGLTFTIIHVASGLIFFYFIGLFFERRFKQRDLLKYDPSEGSA</sequence>
<protein>
    <recommendedName>
        <fullName evidence="10">Permease</fullName>
    </recommendedName>
</protein>
<evidence type="ECO:0008006" key="10">
    <source>
        <dbReference type="Google" id="ProtNLM"/>
    </source>
</evidence>
<dbReference type="EMBL" id="CP001791">
    <property type="protein sequence ID" value="ADH98436.1"/>
    <property type="molecule type" value="Genomic_DNA"/>
</dbReference>